<evidence type="ECO:0000313" key="1">
    <source>
        <dbReference type="EMBL" id="SVB21120.1"/>
    </source>
</evidence>
<organism evidence="1">
    <name type="scientific">marine metagenome</name>
    <dbReference type="NCBI Taxonomy" id="408172"/>
    <lineage>
        <taxon>unclassified sequences</taxon>
        <taxon>metagenomes</taxon>
        <taxon>ecological metagenomes</taxon>
    </lineage>
</organism>
<protein>
    <submittedName>
        <fullName evidence="1">Uncharacterized protein</fullName>
    </submittedName>
</protein>
<name>A0A382C4Z7_9ZZZZ</name>
<dbReference type="EMBL" id="UINC01032827">
    <property type="protein sequence ID" value="SVB21120.1"/>
    <property type="molecule type" value="Genomic_DNA"/>
</dbReference>
<proteinExistence type="predicted"/>
<reference evidence="1" key="1">
    <citation type="submission" date="2018-05" db="EMBL/GenBank/DDBJ databases">
        <authorList>
            <person name="Lanie J.A."/>
            <person name="Ng W.-L."/>
            <person name="Kazmierczak K.M."/>
            <person name="Andrzejewski T.M."/>
            <person name="Davidsen T.M."/>
            <person name="Wayne K.J."/>
            <person name="Tettelin H."/>
            <person name="Glass J.I."/>
            <person name="Rusch D."/>
            <person name="Podicherti R."/>
            <person name="Tsui H.-C.T."/>
            <person name="Winkler M.E."/>
        </authorList>
    </citation>
    <scope>NUCLEOTIDE SEQUENCE</scope>
</reference>
<gene>
    <name evidence="1" type="ORF">METZ01_LOCUS173974</name>
</gene>
<sequence length="94" mass="10586">MRLILTLVKKGPESVIMLFSEKVRIGRMVCGNATFSIRMVIAGCHLTSFQNETNVPDRSSPHFSLQLVVDFAESRIPVNPRSLAIFKRLNVFAH</sequence>
<accession>A0A382C4Z7</accession>
<dbReference type="AlphaFoldDB" id="A0A382C4Z7"/>